<dbReference type="EMBL" id="KQ085972">
    <property type="protein sequence ID" value="KLO12733.1"/>
    <property type="molecule type" value="Genomic_DNA"/>
</dbReference>
<protein>
    <recommendedName>
        <fullName evidence="3">F-box domain-containing protein</fullName>
    </recommendedName>
</protein>
<dbReference type="AlphaFoldDB" id="A0A0H2RTG2"/>
<name>A0A0H2RTG2_9AGAM</name>
<evidence type="ECO:0008006" key="3">
    <source>
        <dbReference type="Google" id="ProtNLM"/>
    </source>
</evidence>
<evidence type="ECO:0000313" key="2">
    <source>
        <dbReference type="Proteomes" id="UP000053477"/>
    </source>
</evidence>
<accession>A0A0H2RTG2</accession>
<keyword evidence="2" id="KW-1185">Reference proteome</keyword>
<gene>
    <name evidence="1" type="ORF">SCHPADRAFT_904881</name>
</gene>
<dbReference type="Proteomes" id="UP000053477">
    <property type="component" value="Unassembled WGS sequence"/>
</dbReference>
<dbReference type="InParanoid" id="A0A0H2RTG2"/>
<proteinExistence type="predicted"/>
<sequence length="434" mass="48199">MSTDPPTQSALHLLPVELWKVILRLATLPSAQFEESKKAAFGWQFSSKPDPAALSTKLAIALTCRYLWVTGSEYLYETVVLSSASDAQGLLDRMAEDTRLQIGLDIGSKVHVLILTPASHVDENLYGKACGRFVSLCGNISSMRFCPAIQFRPWMQHRTPILHAPASAMHTLASSIMTILSKYSNEHAGRLKELDIHLDFRLTASGGITYTDIVKRYAPSLERLRLVGPMARTTEGSILSFPNLTHLAIMRLPDTRNNVSRIFHGWTVDSLTHFYVDSYMNDESLQTFWATPRPNIVFLHLGRSLNVARTITKGTPNLEVLEYVSTVIWGEVWTSGFDSYELPKKLKHVVVQTYSSIEPDESSSLFTGPPDVVGARLDDLACQIMPFLNPRLPSLETFTVRVPFTHVRELGRSIDSLGSILGPGVIVLDTDGEA</sequence>
<organism evidence="1 2">
    <name type="scientific">Schizopora paradoxa</name>
    <dbReference type="NCBI Taxonomy" id="27342"/>
    <lineage>
        <taxon>Eukaryota</taxon>
        <taxon>Fungi</taxon>
        <taxon>Dikarya</taxon>
        <taxon>Basidiomycota</taxon>
        <taxon>Agaricomycotina</taxon>
        <taxon>Agaricomycetes</taxon>
        <taxon>Hymenochaetales</taxon>
        <taxon>Schizoporaceae</taxon>
        <taxon>Schizopora</taxon>
    </lineage>
</organism>
<dbReference type="OrthoDB" id="3224222at2759"/>
<reference evidence="1 2" key="1">
    <citation type="submission" date="2015-04" db="EMBL/GenBank/DDBJ databases">
        <title>Complete genome sequence of Schizopora paradoxa KUC8140, a cosmopolitan wood degrader in East Asia.</title>
        <authorList>
            <consortium name="DOE Joint Genome Institute"/>
            <person name="Min B."/>
            <person name="Park H."/>
            <person name="Jang Y."/>
            <person name="Kim J.-J."/>
            <person name="Kim K.H."/>
            <person name="Pangilinan J."/>
            <person name="Lipzen A."/>
            <person name="Riley R."/>
            <person name="Grigoriev I.V."/>
            <person name="Spatafora J.W."/>
            <person name="Choi I.-G."/>
        </authorList>
    </citation>
    <scope>NUCLEOTIDE SEQUENCE [LARGE SCALE GENOMIC DNA]</scope>
    <source>
        <strain evidence="1 2">KUC8140</strain>
    </source>
</reference>
<evidence type="ECO:0000313" key="1">
    <source>
        <dbReference type="EMBL" id="KLO12733.1"/>
    </source>
</evidence>